<feature type="transmembrane region" description="Helical" evidence="8">
    <location>
        <begin position="310"/>
        <end position="329"/>
    </location>
</feature>
<dbReference type="STRING" id="6573.A0A210R2M7"/>
<feature type="disulfide bond" evidence="7">
    <location>
        <begin position="68"/>
        <end position="77"/>
    </location>
</feature>
<dbReference type="Pfam" id="PF00209">
    <property type="entry name" value="SNF"/>
    <property type="match status" value="1"/>
</dbReference>
<dbReference type="PANTHER" id="PTHR11616:SF240">
    <property type="entry name" value="BLOATED TUBULES, ISOFORM B-RELATED"/>
    <property type="match status" value="1"/>
</dbReference>
<evidence type="ECO:0000256" key="8">
    <source>
        <dbReference type="SAM" id="Phobius"/>
    </source>
</evidence>
<keyword evidence="3 8" id="KW-0812">Transmembrane</keyword>
<dbReference type="AlphaFoldDB" id="A0A210R2M7"/>
<feature type="transmembrane region" description="Helical" evidence="8">
    <location>
        <begin position="422"/>
        <end position="446"/>
    </location>
</feature>
<organism evidence="9 10">
    <name type="scientific">Mizuhopecten yessoensis</name>
    <name type="common">Japanese scallop</name>
    <name type="synonym">Patinopecten yessoensis</name>
    <dbReference type="NCBI Taxonomy" id="6573"/>
    <lineage>
        <taxon>Eukaryota</taxon>
        <taxon>Metazoa</taxon>
        <taxon>Spiralia</taxon>
        <taxon>Lophotrochozoa</taxon>
        <taxon>Mollusca</taxon>
        <taxon>Bivalvia</taxon>
        <taxon>Autobranchia</taxon>
        <taxon>Pteriomorphia</taxon>
        <taxon>Pectinida</taxon>
        <taxon>Pectinoidea</taxon>
        <taxon>Pectinidae</taxon>
        <taxon>Mizuhopecten</taxon>
    </lineage>
</organism>
<evidence type="ECO:0000256" key="4">
    <source>
        <dbReference type="ARBA" id="ARBA00022989"/>
    </source>
</evidence>
<feature type="transmembrane region" description="Helical" evidence="8">
    <location>
        <begin position="214"/>
        <end position="239"/>
    </location>
</feature>
<protein>
    <submittedName>
        <fullName evidence="9">Sodium-and chloride-dependent glycine transporter 2</fullName>
    </submittedName>
</protein>
<evidence type="ECO:0000256" key="6">
    <source>
        <dbReference type="PIRSR" id="PIRSR600175-1"/>
    </source>
</evidence>
<evidence type="ECO:0000256" key="7">
    <source>
        <dbReference type="PIRSR" id="PIRSR600175-2"/>
    </source>
</evidence>
<dbReference type="GO" id="GO:0046872">
    <property type="term" value="F:metal ion binding"/>
    <property type="evidence" value="ECO:0007669"/>
    <property type="project" value="UniProtKB-KW"/>
</dbReference>
<feature type="transmembrane region" description="Helical" evidence="8">
    <location>
        <begin position="33"/>
        <end position="55"/>
    </location>
</feature>
<dbReference type="GO" id="GO:0005886">
    <property type="term" value="C:plasma membrane"/>
    <property type="evidence" value="ECO:0007669"/>
    <property type="project" value="TreeGrafter"/>
</dbReference>
<feature type="transmembrane region" description="Helical" evidence="8">
    <location>
        <begin position="381"/>
        <end position="402"/>
    </location>
</feature>
<gene>
    <name evidence="9" type="ORF">KP79_PYT14537</name>
</gene>
<keyword evidence="6" id="KW-0479">Metal-binding</keyword>
<dbReference type="GO" id="GO:0006865">
    <property type="term" value="P:amino acid transport"/>
    <property type="evidence" value="ECO:0007669"/>
    <property type="project" value="TreeGrafter"/>
</dbReference>
<evidence type="ECO:0000256" key="2">
    <source>
        <dbReference type="ARBA" id="ARBA00022448"/>
    </source>
</evidence>
<dbReference type="GO" id="GO:0035725">
    <property type="term" value="P:sodium ion transmembrane transport"/>
    <property type="evidence" value="ECO:0007669"/>
    <property type="project" value="TreeGrafter"/>
</dbReference>
<dbReference type="PROSITE" id="PS50267">
    <property type="entry name" value="NA_NEUROTRAN_SYMP_3"/>
    <property type="match status" value="1"/>
</dbReference>
<dbReference type="InterPro" id="IPR000175">
    <property type="entry name" value="Na/ntran_symport"/>
</dbReference>
<feature type="transmembrane region" description="Helical" evidence="8">
    <location>
        <begin position="171"/>
        <end position="194"/>
    </location>
</feature>
<keyword evidence="5 8" id="KW-0472">Membrane</keyword>
<dbReference type="Proteomes" id="UP000242188">
    <property type="component" value="Unassembled WGS sequence"/>
</dbReference>
<dbReference type="EMBL" id="NEDP02000756">
    <property type="protein sequence ID" value="OWF55165.1"/>
    <property type="molecule type" value="Genomic_DNA"/>
</dbReference>
<keyword evidence="2" id="KW-0813">Transport</keyword>
<dbReference type="PANTHER" id="PTHR11616">
    <property type="entry name" value="SODIUM/CHLORIDE DEPENDENT TRANSPORTER"/>
    <property type="match status" value="1"/>
</dbReference>
<evidence type="ECO:0000313" key="10">
    <source>
        <dbReference type="Proteomes" id="UP000242188"/>
    </source>
</evidence>
<reference evidence="9 10" key="1">
    <citation type="journal article" date="2017" name="Nat. Ecol. Evol.">
        <title>Scallop genome provides insights into evolution of bilaterian karyotype and development.</title>
        <authorList>
            <person name="Wang S."/>
            <person name="Zhang J."/>
            <person name="Jiao W."/>
            <person name="Li J."/>
            <person name="Xun X."/>
            <person name="Sun Y."/>
            <person name="Guo X."/>
            <person name="Huan P."/>
            <person name="Dong B."/>
            <person name="Zhang L."/>
            <person name="Hu X."/>
            <person name="Sun X."/>
            <person name="Wang J."/>
            <person name="Zhao C."/>
            <person name="Wang Y."/>
            <person name="Wang D."/>
            <person name="Huang X."/>
            <person name="Wang R."/>
            <person name="Lv J."/>
            <person name="Li Y."/>
            <person name="Zhang Z."/>
            <person name="Liu B."/>
            <person name="Lu W."/>
            <person name="Hui Y."/>
            <person name="Liang J."/>
            <person name="Zhou Z."/>
            <person name="Hou R."/>
            <person name="Li X."/>
            <person name="Liu Y."/>
            <person name="Li H."/>
            <person name="Ning X."/>
            <person name="Lin Y."/>
            <person name="Zhao L."/>
            <person name="Xing Q."/>
            <person name="Dou J."/>
            <person name="Li Y."/>
            <person name="Mao J."/>
            <person name="Guo H."/>
            <person name="Dou H."/>
            <person name="Li T."/>
            <person name="Mu C."/>
            <person name="Jiang W."/>
            <person name="Fu Q."/>
            <person name="Fu X."/>
            <person name="Miao Y."/>
            <person name="Liu J."/>
            <person name="Yu Q."/>
            <person name="Li R."/>
            <person name="Liao H."/>
            <person name="Li X."/>
            <person name="Kong Y."/>
            <person name="Jiang Z."/>
            <person name="Chourrout D."/>
            <person name="Li R."/>
            <person name="Bao Z."/>
        </authorList>
    </citation>
    <scope>NUCLEOTIDE SEQUENCE [LARGE SCALE GENOMIC DNA]</scope>
    <source>
        <strain evidence="9 10">PY_sf001</strain>
    </source>
</reference>
<evidence type="ECO:0000256" key="1">
    <source>
        <dbReference type="ARBA" id="ARBA00004141"/>
    </source>
</evidence>
<dbReference type="InterPro" id="IPR037272">
    <property type="entry name" value="SNS_sf"/>
</dbReference>
<feature type="transmembrane region" description="Helical" evidence="8">
    <location>
        <begin position="251"/>
        <end position="276"/>
    </location>
</feature>
<feature type="binding site" evidence="6">
    <location>
        <position position="325"/>
    </location>
    <ligand>
        <name>Na(+)</name>
        <dbReference type="ChEBI" id="CHEBI:29101"/>
        <label>1</label>
    </ligand>
</feature>
<feature type="transmembrane region" description="Helical" evidence="8">
    <location>
        <begin position="458"/>
        <end position="480"/>
    </location>
</feature>
<keyword evidence="7" id="KW-1015">Disulfide bond</keyword>
<accession>A0A210R2M7</accession>
<sequence length="543" mass="61069">MYFVDMAIGQFTGRTALHAWELCPLLKGIGAGVLLVLVIISSYYTIIIAWTLFYLGNSFLSPLPWRTCNNRWNTDKCITDRSLQIISNETSSNETEYGRMLPINLGNASTFPVKMVTSEEEFFQRGLLEVSEGLHEIGGIPWHLAVCYLAAWVILYLCLVKGIRSSGKVVYVTAILPYVLLTVLLIRALFLPGAKEGILFYITPDLRRLGDLQVWLEAALQVFYSLCPAWGPIITLASYNKFNNNCYRDSIMLTFICEGTSIFGGFVVFAVVGFMAERTGMTISEVVSTGPGLVFMAYPEALAQLPMPNVWSVMFFLMLLSVGMDTQFSHMETIVTALLDQFPFLRKKRTIIHALVCVIWFLFGLIMCSQGGMYVFQLMDWYIGLSIPVFGFIELLIIGWIYGTERFSQDVTMMIGYGIPVVMRIAIIFVAPAALLFVFVFAFGTYEAPSYGSYKYPTYATAIGVLIGTVPLVPVVVMAYRAIKNSQGNSFVERISNACKPSVNWKPGSKKHARNYQYPELKEYKTFWSKLKVNIFGRDCNKN</sequence>
<name>A0A210R2M7_MIZYE</name>
<dbReference type="SUPFAM" id="SSF161070">
    <property type="entry name" value="SNF-like"/>
    <property type="match status" value="1"/>
</dbReference>
<keyword evidence="6" id="KW-0915">Sodium</keyword>
<feature type="transmembrane region" description="Helical" evidence="8">
    <location>
        <begin position="350"/>
        <end position="375"/>
    </location>
</feature>
<dbReference type="OrthoDB" id="6581954at2759"/>
<keyword evidence="4 8" id="KW-1133">Transmembrane helix</keyword>
<evidence type="ECO:0000256" key="3">
    <source>
        <dbReference type="ARBA" id="ARBA00022692"/>
    </source>
</evidence>
<dbReference type="PRINTS" id="PR00176">
    <property type="entry name" value="NANEUSMPORT"/>
</dbReference>
<evidence type="ECO:0000313" key="9">
    <source>
        <dbReference type="EMBL" id="OWF55165.1"/>
    </source>
</evidence>
<feature type="transmembrane region" description="Helical" evidence="8">
    <location>
        <begin position="140"/>
        <end position="159"/>
    </location>
</feature>
<comment type="subcellular location">
    <subcellularLocation>
        <location evidence="1">Membrane</location>
        <topology evidence="1">Multi-pass membrane protein</topology>
    </subcellularLocation>
</comment>
<evidence type="ECO:0000256" key="5">
    <source>
        <dbReference type="ARBA" id="ARBA00023136"/>
    </source>
</evidence>
<comment type="caution">
    <text evidence="9">The sequence shown here is derived from an EMBL/GenBank/DDBJ whole genome shotgun (WGS) entry which is preliminary data.</text>
</comment>
<proteinExistence type="predicted"/>
<keyword evidence="10" id="KW-1185">Reference proteome</keyword>
<feature type="binding site" evidence="6">
    <location>
        <position position="225"/>
    </location>
    <ligand>
        <name>Na(+)</name>
        <dbReference type="ChEBI" id="CHEBI:29101"/>
        <label>1</label>
    </ligand>
</feature>